<dbReference type="AlphaFoldDB" id="A0A1N7F1J4"/>
<feature type="transmembrane region" description="Helical" evidence="1">
    <location>
        <begin position="284"/>
        <end position="306"/>
    </location>
</feature>
<feature type="transmembrane region" description="Helical" evidence="1">
    <location>
        <begin position="94"/>
        <end position="113"/>
    </location>
</feature>
<feature type="transmembrane region" description="Helical" evidence="1">
    <location>
        <begin position="201"/>
        <end position="220"/>
    </location>
</feature>
<reference evidence="2 3" key="1">
    <citation type="submission" date="2017-01" db="EMBL/GenBank/DDBJ databases">
        <authorList>
            <person name="Mah S.A."/>
            <person name="Swanson W.J."/>
            <person name="Moy G.W."/>
            <person name="Vacquier V.D."/>
        </authorList>
    </citation>
    <scope>NUCLEOTIDE SEQUENCE [LARGE SCALE GENOMIC DNA]</scope>
    <source>
        <strain evidence="2 3">DSM 45758</strain>
    </source>
</reference>
<feature type="transmembrane region" description="Helical" evidence="1">
    <location>
        <begin position="21"/>
        <end position="44"/>
    </location>
</feature>
<dbReference type="EMBL" id="FTNF01000029">
    <property type="protein sequence ID" value="SIR94253.1"/>
    <property type="molecule type" value="Genomic_DNA"/>
</dbReference>
<proteinExistence type="predicted"/>
<keyword evidence="1" id="KW-1133">Transmembrane helix</keyword>
<dbReference type="RefSeq" id="WP_076473774.1">
    <property type="nucleotide sequence ID" value="NZ_FTNF01000029.1"/>
</dbReference>
<dbReference type="STRING" id="1198245.SAMN05444858_12955"/>
<organism evidence="2 3">
    <name type="scientific">Micromonospora avicenniae</name>
    <dbReference type="NCBI Taxonomy" id="1198245"/>
    <lineage>
        <taxon>Bacteria</taxon>
        <taxon>Bacillati</taxon>
        <taxon>Actinomycetota</taxon>
        <taxon>Actinomycetes</taxon>
        <taxon>Micromonosporales</taxon>
        <taxon>Micromonosporaceae</taxon>
        <taxon>Micromonospora</taxon>
    </lineage>
</organism>
<dbReference type="Proteomes" id="UP000186004">
    <property type="component" value="Unassembled WGS sequence"/>
</dbReference>
<feature type="transmembrane region" description="Helical" evidence="1">
    <location>
        <begin position="144"/>
        <end position="169"/>
    </location>
</feature>
<keyword evidence="1" id="KW-0812">Transmembrane</keyword>
<gene>
    <name evidence="2" type="ORF">SAMN05444858_12955</name>
</gene>
<keyword evidence="3" id="KW-1185">Reference proteome</keyword>
<keyword evidence="1" id="KW-0472">Membrane</keyword>
<evidence type="ECO:0000256" key="1">
    <source>
        <dbReference type="SAM" id="Phobius"/>
    </source>
</evidence>
<protein>
    <submittedName>
        <fullName evidence="2">Uncharacterized protein</fullName>
    </submittedName>
</protein>
<feature type="transmembrane region" description="Helical" evidence="1">
    <location>
        <begin position="64"/>
        <end position="82"/>
    </location>
</feature>
<dbReference type="OrthoDB" id="2717873at2"/>
<evidence type="ECO:0000313" key="3">
    <source>
        <dbReference type="Proteomes" id="UP000186004"/>
    </source>
</evidence>
<accession>A0A1N7F1J4</accession>
<name>A0A1N7F1J4_9ACTN</name>
<evidence type="ECO:0000313" key="2">
    <source>
        <dbReference type="EMBL" id="SIR94253.1"/>
    </source>
</evidence>
<feature type="transmembrane region" description="Helical" evidence="1">
    <location>
        <begin position="240"/>
        <end position="263"/>
    </location>
</feature>
<sequence>MTITDAPPRPATRWPDRLAPLAAGWLGLWGVLALLATITGAGYPFGANDPHGDTNLLRLVPVRFGPSLFAVLLLTAAVAALAMDRPAVRSPRQLRALLAGYGWAVAAFLALVVPDARVLVMLGYAPMLIIGAPFGWPPVDYSDVFTWALFARFAAVIGGLLLAGAVLVWQRRSAEACAACGRGDAERGWTAPAAAARWGRWAAGIAAAIPLAYASTRFAWAAGVPLGISREFLAEMQANGAVWAGFGLGAFATVGAVLTLGLVQRWGERFPRWMLGLAGRRVPVRLAVTPATLVAVAVTAATLGLIANPRFWALAGADFNLATAPVLLWPAWGPALGLATYAYHLRRRGGCGRCGRG</sequence>
<feature type="transmembrane region" description="Helical" evidence="1">
    <location>
        <begin position="326"/>
        <end position="343"/>
    </location>
</feature>